<dbReference type="Proteomes" id="UP000601099">
    <property type="component" value="Unassembled WGS sequence"/>
</dbReference>
<protein>
    <submittedName>
        <fullName evidence="1">SBBP repeat-containing protein</fullName>
    </submittedName>
</protein>
<keyword evidence="2" id="KW-1185">Reference proteome</keyword>
<dbReference type="EMBL" id="JADWYK010000006">
    <property type="protein sequence ID" value="MBG8554353.1"/>
    <property type="molecule type" value="Genomic_DNA"/>
</dbReference>
<dbReference type="PANTHER" id="PTHR35580:SF1">
    <property type="entry name" value="PHYTASE-LIKE DOMAIN-CONTAINING PROTEIN"/>
    <property type="match status" value="1"/>
</dbReference>
<evidence type="ECO:0000313" key="1">
    <source>
        <dbReference type="EMBL" id="MBG8554353.1"/>
    </source>
</evidence>
<dbReference type="InterPro" id="IPR010620">
    <property type="entry name" value="SBBP_repeat"/>
</dbReference>
<dbReference type="Gene3D" id="2.120.10.30">
    <property type="entry name" value="TolB, C-terminal domain"/>
    <property type="match status" value="2"/>
</dbReference>
<accession>A0ABS0L477</accession>
<sequence length="981" mass="100605">MLTNFITAEAQTWDLAFSVGADPNNGNARTEKTATDAQGNTYVVGDFQGTVSFGTHTITSASPDNPDVFVAKASPDGHWLWAVTGGGASNDAGNGIALDAAGNAYITGSLRATATFGKLTATSTSLGSDAFVAKLGSDGQWLWLTTSGGMGAEAGTALGVDAAGNIYLAGEYSSTPITFGSFTLEPYDAVDVFVARLDPAGQWQWATRAGGPSNDYADAMTVDAAGNAYLTGQFLGKMAFGTALSVSGGRDVYVAKINSEGQWQWATQAGGTNNDYANGITLDPAGNVYTTGWFSGNIKFGTTATLAASSPGGVNFYVAKLNAGGKWQWATRTAGTGSDTGTDIVADAQGHLFVAGEFSGAVSFGATQLSAAPDNQGELFVARLSAANGQWQWATQATGHDEAESTSLGLDATGNLYLGGWLRSTDAVFGTAHLAGPGPGLVQTAYLAKLNNASTFEWAVQSDAGGEKLITSMVTDASGHVYVAGTFAGVARFGTTVLRSELQGNQAFVAKLTASGQCLWAVQAGSAGYDIISGLALDAAGDLVVTGSVAAAATFGTLPLAHGTEVQDDLFVAKLSAATGAWRWVTSGGGSGRDRGNALTTDAAGNIYLTGYFQSPAIWGSLNLTTTLNGDNVLVAKLDASGNWLWASAGGSYSPDAGNAIAVDAAGNTYITGVAGLSSSFGNLTLKGGLNPSAFVAKLAASGQWVWATETGVEGQNIGYGLSLDASGNVYVTGSFKGTMMLGETTLQSSGLGDLYVAKLTPNGQWAWAVQATNNGQGNETGRALALDAAGNVYVTGRFAGTKTTFGAQTITAESASVFVAQLDATGQWQWAVAGGGSWLDASNALAFSPDGHLYIAGEQSSPRATFGTHELAGGRTFFTGFVARLGDLDIVTANQVAARPGQVQAFPNPFGRELQVQLPAGAITLAAYDALGRRCWQRSLSKEARGGFLSVPEASAWPAGVYLLTVRQGSYQQVIRVMHQ</sequence>
<comment type="caution">
    <text evidence="1">The sequence shown here is derived from an EMBL/GenBank/DDBJ whole genome shotgun (WGS) entry which is preliminary data.</text>
</comment>
<dbReference type="InterPro" id="IPR052918">
    <property type="entry name" value="Motility_Chemotaxis_Reg"/>
</dbReference>
<evidence type="ECO:0000313" key="2">
    <source>
        <dbReference type="Proteomes" id="UP000601099"/>
    </source>
</evidence>
<dbReference type="InterPro" id="IPR011042">
    <property type="entry name" value="6-blade_b-propeller_TolB-like"/>
</dbReference>
<dbReference type="Pfam" id="PF06739">
    <property type="entry name" value="SBBP"/>
    <property type="match status" value="2"/>
</dbReference>
<organism evidence="1 2">
    <name type="scientific">Hymenobacter guriensis</name>
    <dbReference type="NCBI Taxonomy" id="2793065"/>
    <lineage>
        <taxon>Bacteria</taxon>
        <taxon>Pseudomonadati</taxon>
        <taxon>Bacteroidota</taxon>
        <taxon>Cytophagia</taxon>
        <taxon>Cytophagales</taxon>
        <taxon>Hymenobacteraceae</taxon>
        <taxon>Hymenobacter</taxon>
    </lineage>
</organism>
<gene>
    <name evidence="1" type="ORF">I5L79_12395</name>
</gene>
<proteinExistence type="predicted"/>
<dbReference type="PANTHER" id="PTHR35580">
    <property type="entry name" value="CELL SURFACE GLYCOPROTEIN (S-LAYER PROTEIN)-LIKE PROTEIN"/>
    <property type="match status" value="1"/>
</dbReference>
<reference evidence="1 2" key="1">
    <citation type="submission" date="2020-11" db="EMBL/GenBank/DDBJ databases">
        <title>Hymenobacter sp.</title>
        <authorList>
            <person name="Kim M.K."/>
        </authorList>
    </citation>
    <scope>NUCLEOTIDE SEQUENCE [LARGE SCALE GENOMIC DNA]</scope>
    <source>
        <strain evidence="1 2">BT594</strain>
    </source>
</reference>
<dbReference type="SUPFAM" id="SSF101898">
    <property type="entry name" value="NHL repeat"/>
    <property type="match status" value="2"/>
</dbReference>
<name>A0ABS0L477_9BACT</name>
<dbReference type="RefSeq" id="WP_196955370.1">
    <property type="nucleotide sequence ID" value="NZ_JADWYK010000006.1"/>
</dbReference>